<evidence type="ECO:0000313" key="3">
    <source>
        <dbReference type="Proteomes" id="UP001314903"/>
    </source>
</evidence>
<comment type="caution">
    <text evidence="2">The sequence shown here is derived from an EMBL/GenBank/DDBJ whole genome shotgun (WGS) entry which is preliminary data.</text>
</comment>
<dbReference type="RefSeq" id="WP_209660662.1">
    <property type="nucleotide sequence ID" value="NZ_JAGGLI010000013.1"/>
</dbReference>
<dbReference type="EMBL" id="JAGGLI010000013">
    <property type="protein sequence ID" value="MBP2027599.1"/>
    <property type="molecule type" value="Genomic_DNA"/>
</dbReference>
<evidence type="ECO:0000313" key="2">
    <source>
        <dbReference type="EMBL" id="MBP2027599.1"/>
    </source>
</evidence>
<name>A0ABS4KII6_9FIRM</name>
<dbReference type="PANTHER" id="PTHR48090">
    <property type="entry name" value="UNDECAPRENYL-PHOSPHATE 4-DEOXY-4-FORMAMIDO-L-ARABINOSE TRANSFERASE-RELATED"/>
    <property type="match status" value="1"/>
</dbReference>
<accession>A0ABS4KII6</accession>
<dbReference type="Gene3D" id="3.90.550.10">
    <property type="entry name" value="Spore Coat Polysaccharide Biosynthesis Protein SpsA, Chain A"/>
    <property type="match status" value="1"/>
</dbReference>
<keyword evidence="3" id="KW-1185">Reference proteome</keyword>
<sequence>MEIAILAPVYNEEKYINDTIKGLKAITYNPDIFIVDDCSTDNTLNILKDIENINVISLKENKGKGNALQKGLETIIDRYDAIGFVDGDVGLTSREMEKLISPILERKADVTIAKFPPPKKKGGFGMVKKLSFYGIKFFTGKEIYSGLSGQRVFKTEVLKDFKTIPFGYGVEVGMTIDILRRGYNVIEIPVEMSHDETGRDIGGIKHRLKQFVHIGIILIRKIFER</sequence>
<dbReference type="SUPFAM" id="SSF53448">
    <property type="entry name" value="Nucleotide-diphospho-sugar transferases"/>
    <property type="match status" value="1"/>
</dbReference>
<dbReference type="Pfam" id="PF00535">
    <property type="entry name" value="Glycos_transf_2"/>
    <property type="match status" value="1"/>
</dbReference>
<dbReference type="InterPro" id="IPR050256">
    <property type="entry name" value="Glycosyltransferase_2"/>
</dbReference>
<feature type="domain" description="Glycosyltransferase 2-like" evidence="1">
    <location>
        <begin position="5"/>
        <end position="159"/>
    </location>
</feature>
<dbReference type="Proteomes" id="UP001314903">
    <property type="component" value="Unassembled WGS sequence"/>
</dbReference>
<dbReference type="InterPro" id="IPR029044">
    <property type="entry name" value="Nucleotide-diphossugar_trans"/>
</dbReference>
<reference evidence="2 3" key="1">
    <citation type="submission" date="2021-03" db="EMBL/GenBank/DDBJ databases">
        <title>Genomic Encyclopedia of Type Strains, Phase IV (KMG-IV): sequencing the most valuable type-strain genomes for metagenomic binning, comparative biology and taxonomic classification.</title>
        <authorList>
            <person name="Goeker M."/>
        </authorList>
    </citation>
    <scope>NUCLEOTIDE SEQUENCE [LARGE SCALE GENOMIC DNA]</scope>
    <source>
        <strain evidence="2 3">DSM 27512</strain>
    </source>
</reference>
<protein>
    <submittedName>
        <fullName evidence="2">Glycosyltransferase involved in cell wall biosynthesis</fullName>
    </submittedName>
</protein>
<dbReference type="InterPro" id="IPR001173">
    <property type="entry name" value="Glyco_trans_2-like"/>
</dbReference>
<gene>
    <name evidence="2" type="ORF">J2Z35_001396</name>
</gene>
<dbReference type="CDD" id="cd04179">
    <property type="entry name" value="DPM_DPG-synthase_like"/>
    <property type="match status" value="1"/>
</dbReference>
<proteinExistence type="predicted"/>
<organism evidence="2 3">
    <name type="scientific">Acetoanaerobium pronyense</name>
    <dbReference type="NCBI Taxonomy" id="1482736"/>
    <lineage>
        <taxon>Bacteria</taxon>
        <taxon>Bacillati</taxon>
        <taxon>Bacillota</taxon>
        <taxon>Clostridia</taxon>
        <taxon>Peptostreptococcales</taxon>
        <taxon>Filifactoraceae</taxon>
        <taxon>Acetoanaerobium</taxon>
    </lineage>
</organism>
<dbReference type="PANTHER" id="PTHR48090:SF7">
    <property type="entry name" value="RFBJ PROTEIN"/>
    <property type="match status" value="1"/>
</dbReference>
<evidence type="ECO:0000259" key="1">
    <source>
        <dbReference type="Pfam" id="PF00535"/>
    </source>
</evidence>